<accession>A0A7C4DAM6</accession>
<comment type="caution">
    <text evidence="5">The sequence shown here is derived from an EMBL/GenBank/DDBJ whole genome shotgun (WGS) entry which is preliminary data.</text>
</comment>
<comment type="similarity">
    <text evidence="3">Belongs to the flavoredoxin family.</text>
</comment>
<dbReference type="Pfam" id="PF01613">
    <property type="entry name" value="Flavin_Reduct"/>
    <property type="match status" value="1"/>
</dbReference>
<comment type="cofactor">
    <cofactor evidence="1">
        <name>FMN</name>
        <dbReference type="ChEBI" id="CHEBI:58210"/>
    </cofactor>
</comment>
<dbReference type="InterPro" id="IPR012349">
    <property type="entry name" value="Split_barrel_FMN-bd"/>
</dbReference>
<reference evidence="5" key="1">
    <citation type="journal article" date="2020" name="mSystems">
        <title>Genome- and Community-Level Interaction Insights into Carbon Utilization and Element Cycling Functions of Hydrothermarchaeota in Hydrothermal Sediment.</title>
        <authorList>
            <person name="Zhou Z."/>
            <person name="Liu Y."/>
            <person name="Xu W."/>
            <person name="Pan J."/>
            <person name="Luo Z.H."/>
            <person name="Li M."/>
        </authorList>
    </citation>
    <scope>NUCLEOTIDE SEQUENCE [LARGE SCALE GENOMIC DNA]</scope>
    <source>
        <strain evidence="6">SpSt-622</strain>
        <strain evidence="5">SpSt-642</strain>
    </source>
</reference>
<dbReference type="SUPFAM" id="SSF50475">
    <property type="entry name" value="FMN-binding split barrel"/>
    <property type="match status" value="1"/>
</dbReference>
<dbReference type="AlphaFoldDB" id="A0A7C4DAM6"/>
<evidence type="ECO:0000256" key="2">
    <source>
        <dbReference type="ARBA" id="ARBA00022630"/>
    </source>
</evidence>
<proteinExistence type="inferred from homology"/>
<dbReference type="PANTHER" id="PTHR43567:SF1">
    <property type="entry name" value="FLAVOREDOXIN"/>
    <property type="match status" value="1"/>
</dbReference>
<evidence type="ECO:0000313" key="6">
    <source>
        <dbReference type="EMBL" id="HGU64949.1"/>
    </source>
</evidence>
<dbReference type="EMBL" id="DTAN01000071">
    <property type="protein sequence ID" value="HGU64949.1"/>
    <property type="molecule type" value="Genomic_DNA"/>
</dbReference>
<dbReference type="EMBL" id="DTBJ01000049">
    <property type="protein sequence ID" value="HGM59033.1"/>
    <property type="molecule type" value="Genomic_DNA"/>
</dbReference>
<name>A0A7C4DAM6_STAMA</name>
<evidence type="ECO:0000259" key="4">
    <source>
        <dbReference type="SMART" id="SM00903"/>
    </source>
</evidence>
<dbReference type="PANTHER" id="PTHR43567">
    <property type="entry name" value="FLAVOREDOXIN-RELATED-RELATED"/>
    <property type="match status" value="1"/>
</dbReference>
<dbReference type="GO" id="GO:0010181">
    <property type="term" value="F:FMN binding"/>
    <property type="evidence" value="ECO:0007669"/>
    <property type="project" value="InterPro"/>
</dbReference>
<protein>
    <submittedName>
        <fullName evidence="5">Flavin reductase family protein</fullName>
    </submittedName>
</protein>
<dbReference type="InterPro" id="IPR052174">
    <property type="entry name" value="Flavoredoxin"/>
</dbReference>
<dbReference type="SMART" id="SM00903">
    <property type="entry name" value="Flavin_Reduct"/>
    <property type="match status" value="1"/>
</dbReference>
<dbReference type="Gene3D" id="2.30.110.10">
    <property type="entry name" value="Electron Transport, Fmn-binding Protein, Chain A"/>
    <property type="match status" value="1"/>
</dbReference>
<evidence type="ECO:0000256" key="3">
    <source>
        <dbReference type="ARBA" id="ARBA00038054"/>
    </source>
</evidence>
<keyword evidence="2" id="KW-0285">Flavoprotein</keyword>
<organism evidence="5">
    <name type="scientific">Staphylothermus marinus</name>
    <dbReference type="NCBI Taxonomy" id="2280"/>
    <lineage>
        <taxon>Archaea</taxon>
        <taxon>Thermoproteota</taxon>
        <taxon>Thermoprotei</taxon>
        <taxon>Desulfurococcales</taxon>
        <taxon>Desulfurococcaceae</taxon>
        <taxon>Staphylothermus</taxon>
    </lineage>
</organism>
<dbReference type="InterPro" id="IPR002563">
    <property type="entry name" value="Flavin_Rdtase-like_dom"/>
</dbReference>
<sequence length="175" mass="19922">MVIYLSYRLLYPLRTYLIVSGRLNSIVNVMAADWVIVLSANPFLIGVSISPKRFTHRLIREFGEFVVSVPSIDMVNDVWITGSESGPEKLKKVKFTFIPSKSVSTPSIREALANLECRVFDTRDYGDHTLFVGRVVNYSFKENVFKNMEPDLSAGFLAHIAWNKFTSFSDRVVFV</sequence>
<gene>
    <name evidence="6" type="ORF">ENT92_01860</name>
    <name evidence="5" type="ORF">ENU14_05570</name>
</gene>
<evidence type="ECO:0000313" key="5">
    <source>
        <dbReference type="EMBL" id="HGM59033.1"/>
    </source>
</evidence>
<feature type="domain" description="Flavin reductase like" evidence="4">
    <location>
        <begin position="8"/>
        <end position="160"/>
    </location>
</feature>
<evidence type="ECO:0000256" key="1">
    <source>
        <dbReference type="ARBA" id="ARBA00001917"/>
    </source>
</evidence>